<evidence type="ECO:0000313" key="1">
    <source>
        <dbReference type="EMBL" id="KAK1125967.1"/>
    </source>
</evidence>
<comment type="caution">
    <text evidence="1">The sequence shown here is derived from an EMBL/GenBank/DDBJ whole genome shotgun (WGS) entry which is preliminary data.</text>
</comment>
<keyword evidence="2" id="KW-1185">Reference proteome</keyword>
<dbReference type="EMBL" id="JAHYIQ010000015">
    <property type="protein sequence ID" value="KAK1125967.1"/>
    <property type="molecule type" value="Genomic_DNA"/>
</dbReference>
<evidence type="ECO:0000313" key="2">
    <source>
        <dbReference type="Proteomes" id="UP001177670"/>
    </source>
</evidence>
<sequence length="63" mass="7079">MLIRLAFARYVARRIQLHTGEAKRKEKRNLHEASKPVIKFGHGAYAVVPAGVFGQQDHPSNVI</sequence>
<organism evidence="1 2">
    <name type="scientific">Melipona bicolor</name>
    <dbReference type="NCBI Taxonomy" id="60889"/>
    <lineage>
        <taxon>Eukaryota</taxon>
        <taxon>Metazoa</taxon>
        <taxon>Ecdysozoa</taxon>
        <taxon>Arthropoda</taxon>
        <taxon>Hexapoda</taxon>
        <taxon>Insecta</taxon>
        <taxon>Pterygota</taxon>
        <taxon>Neoptera</taxon>
        <taxon>Endopterygota</taxon>
        <taxon>Hymenoptera</taxon>
        <taxon>Apocrita</taxon>
        <taxon>Aculeata</taxon>
        <taxon>Apoidea</taxon>
        <taxon>Anthophila</taxon>
        <taxon>Apidae</taxon>
        <taxon>Melipona</taxon>
    </lineage>
</organism>
<dbReference type="Proteomes" id="UP001177670">
    <property type="component" value="Unassembled WGS sequence"/>
</dbReference>
<dbReference type="AlphaFoldDB" id="A0AA40FVV8"/>
<reference evidence="1" key="1">
    <citation type="submission" date="2021-10" db="EMBL/GenBank/DDBJ databases">
        <title>Melipona bicolor Genome sequencing and assembly.</title>
        <authorList>
            <person name="Araujo N.S."/>
            <person name="Arias M.C."/>
        </authorList>
    </citation>
    <scope>NUCLEOTIDE SEQUENCE</scope>
    <source>
        <strain evidence="1">USP_2M_L1-L4_2017</strain>
        <tissue evidence="1">Whole body</tissue>
    </source>
</reference>
<accession>A0AA40FVV8</accession>
<name>A0AA40FVV8_9HYME</name>
<gene>
    <name evidence="1" type="ORF">K0M31_005499</name>
</gene>
<protein>
    <submittedName>
        <fullName evidence="1">Uncharacterized protein</fullName>
    </submittedName>
</protein>
<proteinExistence type="predicted"/>